<organism evidence="10 11">
    <name type="scientific">Oryzias latipes</name>
    <name type="common">Japanese rice fish</name>
    <name type="synonym">Japanese killifish</name>
    <dbReference type="NCBI Taxonomy" id="8090"/>
    <lineage>
        <taxon>Eukaryota</taxon>
        <taxon>Metazoa</taxon>
        <taxon>Chordata</taxon>
        <taxon>Craniata</taxon>
        <taxon>Vertebrata</taxon>
        <taxon>Euteleostomi</taxon>
        <taxon>Actinopterygii</taxon>
        <taxon>Neopterygii</taxon>
        <taxon>Teleostei</taxon>
        <taxon>Neoteleostei</taxon>
        <taxon>Acanthomorphata</taxon>
        <taxon>Ovalentaria</taxon>
        <taxon>Atherinomorphae</taxon>
        <taxon>Beloniformes</taxon>
        <taxon>Adrianichthyidae</taxon>
        <taxon>Oryziinae</taxon>
        <taxon>Oryzias</taxon>
    </lineage>
</organism>
<dbReference type="InterPro" id="IPR013106">
    <property type="entry name" value="Ig_V-set"/>
</dbReference>
<reference key="1">
    <citation type="journal article" date="2007" name="Nature">
        <title>The medaka draft genome and insights into vertebrate genome evolution.</title>
        <authorList>
            <person name="Kasahara M."/>
            <person name="Naruse K."/>
            <person name="Sasaki S."/>
            <person name="Nakatani Y."/>
            <person name="Qu W."/>
            <person name="Ahsan B."/>
            <person name="Yamada T."/>
            <person name="Nagayasu Y."/>
            <person name="Doi K."/>
            <person name="Kasai Y."/>
            <person name="Jindo T."/>
            <person name="Kobayashi D."/>
            <person name="Shimada A."/>
            <person name="Toyoda A."/>
            <person name="Kuroki Y."/>
            <person name="Fujiyama A."/>
            <person name="Sasaki T."/>
            <person name="Shimizu A."/>
            <person name="Asakawa S."/>
            <person name="Shimizu N."/>
            <person name="Hashimoto S."/>
            <person name="Yang J."/>
            <person name="Lee Y."/>
            <person name="Matsushima K."/>
            <person name="Sugano S."/>
            <person name="Sakaizumi M."/>
            <person name="Narita T."/>
            <person name="Ohishi K."/>
            <person name="Haga S."/>
            <person name="Ohta F."/>
            <person name="Nomoto H."/>
            <person name="Nogata K."/>
            <person name="Morishita T."/>
            <person name="Endo T."/>
            <person name="Shin-I T."/>
            <person name="Takeda H."/>
            <person name="Morishita S."/>
            <person name="Kohara Y."/>
        </authorList>
    </citation>
    <scope>NUCLEOTIDE SEQUENCE [LARGE SCALE GENOMIC DNA]</scope>
    <source>
        <strain>Hd-rR</strain>
    </source>
</reference>
<comment type="subcellular location">
    <subcellularLocation>
        <location evidence="1">Membrane</location>
    </subcellularLocation>
</comment>
<feature type="domain" description="Ig-like" evidence="9">
    <location>
        <begin position="33"/>
        <end position="129"/>
    </location>
</feature>
<keyword evidence="2 8" id="KW-0732">Signal</keyword>
<evidence type="ECO:0000256" key="1">
    <source>
        <dbReference type="ARBA" id="ARBA00004370"/>
    </source>
</evidence>
<dbReference type="InterPro" id="IPR036179">
    <property type="entry name" value="Ig-like_dom_sf"/>
</dbReference>
<dbReference type="PROSITE" id="PS50835">
    <property type="entry name" value="IG_LIKE"/>
    <property type="match status" value="1"/>
</dbReference>
<name>A0A3P9HIM7_ORYLA</name>
<dbReference type="AlphaFoldDB" id="A0A3P9HIM7"/>
<keyword evidence="4 7" id="KW-0472">Membrane</keyword>
<dbReference type="Gene3D" id="2.60.40.10">
    <property type="entry name" value="Immunoglobulins"/>
    <property type="match status" value="1"/>
</dbReference>
<protein>
    <recommendedName>
        <fullName evidence="9">Ig-like domain-containing protein</fullName>
    </recommendedName>
</protein>
<feature type="signal peptide" evidence="8">
    <location>
        <begin position="1"/>
        <end position="19"/>
    </location>
</feature>
<dbReference type="InterPro" id="IPR051427">
    <property type="entry name" value="Nectin/Nectin-like"/>
</dbReference>
<reference evidence="10" key="4">
    <citation type="submission" date="2025-09" db="UniProtKB">
        <authorList>
            <consortium name="Ensembl"/>
        </authorList>
    </citation>
    <scope>IDENTIFICATION</scope>
    <source>
        <strain evidence="10">HSOK</strain>
    </source>
</reference>
<keyword evidence="7" id="KW-1133">Transmembrane helix</keyword>
<accession>A0A3P9HIM7</accession>
<feature type="transmembrane region" description="Helical" evidence="7">
    <location>
        <begin position="141"/>
        <end position="163"/>
    </location>
</feature>
<dbReference type="SUPFAM" id="SSF48726">
    <property type="entry name" value="Immunoglobulin"/>
    <property type="match status" value="1"/>
</dbReference>
<evidence type="ECO:0000256" key="4">
    <source>
        <dbReference type="ARBA" id="ARBA00023136"/>
    </source>
</evidence>
<dbReference type="InterPro" id="IPR003599">
    <property type="entry name" value="Ig_sub"/>
</dbReference>
<evidence type="ECO:0000313" key="11">
    <source>
        <dbReference type="Proteomes" id="UP000265200"/>
    </source>
</evidence>
<dbReference type="SMART" id="SM00409">
    <property type="entry name" value="IG"/>
    <property type="match status" value="1"/>
</dbReference>
<dbReference type="PANTHER" id="PTHR23277:SF108">
    <property type="entry name" value="FASCICLIN-3"/>
    <property type="match status" value="1"/>
</dbReference>
<evidence type="ECO:0000256" key="7">
    <source>
        <dbReference type="SAM" id="Phobius"/>
    </source>
</evidence>
<dbReference type="SMART" id="SM00406">
    <property type="entry name" value="IGv"/>
    <property type="match status" value="1"/>
</dbReference>
<dbReference type="PANTHER" id="PTHR23277">
    <property type="entry name" value="NECTIN-RELATED"/>
    <property type="match status" value="1"/>
</dbReference>
<proteinExistence type="predicted"/>
<evidence type="ECO:0000256" key="8">
    <source>
        <dbReference type="SAM" id="SignalP"/>
    </source>
</evidence>
<reference evidence="10" key="3">
    <citation type="submission" date="2025-08" db="UniProtKB">
        <authorList>
            <consortium name="Ensembl"/>
        </authorList>
    </citation>
    <scope>IDENTIFICATION</scope>
    <source>
        <strain evidence="10">HSOK</strain>
    </source>
</reference>
<keyword evidence="6" id="KW-0325">Glycoprotein</keyword>
<keyword evidence="7" id="KW-0812">Transmembrane</keyword>
<reference evidence="10 11" key="2">
    <citation type="submission" date="2017-04" db="EMBL/GenBank/DDBJ databases">
        <title>CpG methylation of centromeres and impact of large insertions on vertebrate speciation.</title>
        <authorList>
            <person name="Ichikawa K."/>
            <person name="Yoshimura J."/>
            <person name="Morishita S."/>
        </authorList>
    </citation>
    <scope>NUCLEOTIDE SEQUENCE</scope>
    <source>
        <strain evidence="10 11">HSOK</strain>
    </source>
</reference>
<evidence type="ECO:0000313" key="10">
    <source>
        <dbReference type="Ensembl" id="ENSORLP00015007358.1"/>
    </source>
</evidence>
<dbReference type="InterPro" id="IPR013783">
    <property type="entry name" value="Ig-like_fold"/>
</dbReference>
<dbReference type="Proteomes" id="UP000265200">
    <property type="component" value="Chromosome 16"/>
</dbReference>
<dbReference type="Pfam" id="PF07686">
    <property type="entry name" value="V-set"/>
    <property type="match status" value="1"/>
</dbReference>
<dbReference type="Ensembl" id="ENSORLT00015002657.1">
    <property type="protein sequence ID" value="ENSORLP00015007358.1"/>
    <property type="gene ID" value="ENSORLG00015008178.1"/>
</dbReference>
<evidence type="ECO:0000256" key="3">
    <source>
        <dbReference type="ARBA" id="ARBA00022737"/>
    </source>
</evidence>
<feature type="chain" id="PRO_5018285522" description="Ig-like domain-containing protein" evidence="8">
    <location>
        <begin position="20"/>
        <end position="200"/>
    </location>
</feature>
<keyword evidence="3" id="KW-0677">Repeat</keyword>
<dbReference type="InterPro" id="IPR007110">
    <property type="entry name" value="Ig-like_dom"/>
</dbReference>
<evidence type="ECO:0000256" key="2">
    <source>
        <dbReference type="ARBA" id="ARBA00022729"/>
    </source>
</evidence>
<evidence type="ECO:0000256" key="6">
    <source>
        <dbReference type="ARBA" id="ARBA00023180"/>
    </source>
</evidence>
<sequence>MCRSHLSLLILFILTVFWAQKVEVMSEVTGYVGLDVTLPCSFIQGKESSNVTQSQWDFLSPDGNKTLIMVFNNQHGKGVHESYLKGRVDMDDQSLQIKNVELSDAGSYICTINTFPLGSFHDTTELHVQDDQHNPLLHVSVVLHVIIFSVFSGLLLIVDIFCFKNFPELFFNQKTHIRLCKCALLSLPLTHSASCANRLC</sequence>
<evidence type="ECO:0000259" key="9">
    <source>
        <dbReference type="PROSITE" id="PS50835"/>
    </source>
</evidence>
<evidence type="ECO:0000256" key="5">
    <source>
        <dbReference type="ARBA" id="ARBA00023157"/>
    </source>
</evidence>
<dbReference type="GO" id="GO:0016020">
    <property type="term" value="C:membrane"/>
    <property type="evidence" value="ECO:0007669"/>
    <property type="project" value="UniProtKB-SubCell"/>
</dbReference>
<keyword evidence="5" id="KW-1015">Disulfide bond</keyword>